<evidence type="ECO:0000313" key="2">
    <source>
        <dbReference type="Proteomes" id="UP000228934"/>
    </source>
</evidence>
<accession>A0A2G9SLG1</accession>
<name>A0A2G9SLG1_AQUCT</name>
<proteinExistence type="predicted"/>
<organism evidence="1 2">
    <name type="scientific">Aquarana catesbeiana</name>
    <name type="common">American bullfrog</name>
    <name type="synonym">Rana catesbeiana</name>
    <dbReference type="NCBI Taxonomy" id="8400"/>
    <lineage>
        <taxon>Eukaryota</taxon>
        <taxon>Metazoa</taxon>
        <taxon>Chordata</taxon>
        <taxon>Craniata</taxon>
        <taxon>Vertebrata</taxon>
        <taxon>Euteleostomi</taxon>
        <taxon>Amphibia</taxon>
        <taxon>Batrachia</taxon>
        <taxon>Anura</taxon>
        <taxon>Neobatrachia</taxon>
        <taxon>Ranoidea</taxon>
        <taxon>Ranidae</taxon>
        <taxon>Aquarana</taxon>
    </lineage>
</organism>
<gene>
    <name evidence="1" type="ORF">AB205_0177520</name>
</gene>
<sequence>PRTHDQNVGQKKSEGSFSSYILIVCVPHRTFFLKILTDLEIEHVLNISDGTNSYRENRSSVCCSDGPKTMHALKQVRDGSYGLLAIELHFSSPVVRAVRHLVLDGCTLARLFEWNSVGVLSVKPSEFIPTTKPCRVYRALQDIFSLAG</sequence>
<evidence type="ECO:0000313" key="1">
    <source>
        <dbReference type="EMBL" id="PIO40882.1"/>
    </source>
</evidence>
<keyword evidence="2" id="KW-1185">Reference proteome</keyword>
<dbReference type="Proteomes" id="UP000228934">
    <property type="component" value="Unassembled WGS sequence"/>
</dbReference>
<protein>
    <submittedName>
        <fullName evidence="1">Uncharacterized protein</fullName>
    </submittedName>
</protein>
<dbReference type="AlphaFoldDB" id="A0A2G9SLG1"/>
<dbReference type="EMBL" id="KV923339">
    <property type="protein sequence ID" value="PIO40882.1"/>
    <property type="molecule type" value="Genomic_DNA"/>
</dbReference>
<feature type="non-terminal residue" evidence="1">
    <location>
        <position position="1"/>
    </location>
</feature>
<reference evidence="2" key="1">
    <citation type="journal article" date="2017" name="Nat. Commun.">
        <title>The North American bullfrog draft genome provides insight into hormonal regulation of long noncoding RNA.</title>
        <authorList>
            <person name="Hammond S.A."/>
            <person name="Warren R.L."/>
            <person name="Vandervalk B.P."/>
            <person name="Kucuk E."/>
            <person name="Khan H."/>
            <person name="Gibb E.A."/>
            <person name="Pandoh P."/>
            <person name="Kirk H."/>
            <person name="Zhao Y."/>
            <person name="Jones M."/>
            <person name="Mungall A.J."/>
            <person name="Coope R."/>
            <person name="Pleasance S."/>
            <person name="Moore R.A."/>
            <person name="Holt R.A."/>
            <person name="Round J.M."/>
            <person name="Ohora S."/>
            <person name="Walle B.V."/>
            <person name="Veldhoen N."/>
            <person name="Helbing C.C."/>
            <person name="Birol I."/>
        </authorList>
    </citation>
    <scope>NUCLEOTIDE SEQUENCE [LARGE SCALE GENOMIC DNA]</scope>
</reference>